<sequence>MGRRPLVTELQVKAALRAVHDPHVPVPIEEMGMLRGIEIADDGTVMVELGIPCLACPGVSMLKNDIVQAVSTIAGVTGVIVDEGWHHHWTTSMIAPEAREFMRRNGIRT</sequence>
<keyword evidence="2" id="KW-0614">Plasmid</keyword>
<gene>
    <name evidence="2" type="ORF">CFBP5877_27535</name>
</gene>
<dbReference type="Gene3D" id="3.30.300.130">
    <property type="entry name" value="Fe-S cluster assembly (FSCA)"/>
    <property type="match status" value="1"/>
</dbReference>
<name>A0AAE6EIP2_AGRTU</name>
<dbReference type="SUPFAM" id="SSF117916">
    <property type="entry name" value="Fe-S cluster assembly (FSCA) domain-like"/>
    <property type="match status" value="1"/>
</dbReference>
<dbReference type="Proteomes" id="UP000298579">
    <property type="component" value="Plasmid pAtCFBP5877b"/>
</dbReference>
<dbReference type="EMBL" id="CP039900">
    <property type="protein sequence ID" value="QCL82850.1"/>
    <property type="molecule type" value="Genomic_DNA"/>
</dbReference>
<proteinExistence type="predicted"/>
<dbReference type="Pfam" id="PF01883">
    <property type="entry name" value="FeS_assembly_P"/>
    <property type="match status" value="1"/>
</dbReference>
<protein>
    <submittedName>
        <fullName evidence="2">DUF59 domain-containing protein</fullName>
    </submittedName>
</protein>
<accession>A0AAE6EIP2</accession>
<evidence type="ECO:0000313" key="2">
    <source>
        <dbReference type="EMBL" id="QCL82850.1"/>
    </source>
</evidence>
<organism evidence="2 3">
    <name type="scientific">Agrobacterium tumefaciens</name>
    <dbReference type="NCBI Taxonomy" id="358"/>
    <lineage>
        <taxon>Bacteria</taxon>
        <taxon>Pseudomonadati</taxon>
        <taxon>Pseudomonadota</taxon>
        <taxon>Alphaproteobacteria</taxon>
        <taxon>Hyphomicrobiales</taxon>
        <taxon>Rhizobiaceae</taxon>
        <taxon>Rhizobium/Agrobacterium group</taxon>
        <taxon>Agrobacterium</taxon>
        <taxon>Agrobacterium tumefaciens complex</taxon>
    </lineage>
</organism>
<reference evidence="2 3" key="1">
    <citation type="submission" date="2019-04" db="EMBL/GenBank/DDBJ databases">
        <title>Complete genome sequence of Agrobacterium tumefaciens CFBP5877.</title>
        <authorList>
            <person name="Huang Y.-Y."/>
            <person name="Chiang H.-Y."/>
            <person name="Chou L."/>
            <person name="Lai E.-M."/>
            <person name="Kuo C.-H."/>
        </authorList>
    </citation>
    <scope>NUCLEOTIDE SEQUENCE [LARGE SCALE GENOMIC DNA]</scope>
    <source>
        <strain evidence="2 3">CFBP5877</strain>
        <plasmid evidence="3">patcfbp5877b</plasmid>
    </source>
</reference>
<dbReference type="PANTHER" id="PTHR42831">
    <property type="entry name" value="FE-S PROTEIN MATURATION AUXILIARY FACTOR YITW"/>
    <property type="match status" value="1"/>
</dbReference>
<dbReference type="AlphaFoldDB" id="A0AAE6EIP2"/>
<dbReference type="InterPro" id="IPR034904">
    <property type="entry name" value="FSCA_dom_sf"/>
</dbReference>
<dbReference type="InterPro" id="IPR052339">
    <property type="entry name" value="Fe-S_Maturation_MIP18"/>
</dbReference>
<geneLocation type="plasmid" evidence="3">
    <name>patcfbp5877b</name>
</geneLocation>
<dbReference type="PANTHER" id="PTHR42831:SF1">
    <property type="entry name" value="FE-S PROTEIN MATURATION AUXILIARY FACTOR YITW"/>
    <property type="match status" value="1"/>
</dbReference>
<evidence type="ECO:0000313" key="3">
    <source>
        <dbReference type="Proteomes" id="UP000298579"/>
    </source>
</evidence>
<feature type="domain" description="MIP18 family-like" evidence="1">
    <location>
        <begin position="11"/>
        <end position="79"/>
    </location>
</feature>
<evidence type="ECO:0000259" key="1">
    <source>
        <dbReference type="Pfam" id="PF01883"/>
    </source>
</evidence>
<dbReference type="InterPro" id="IPR002744">
    <property type="entry name" value="MIP18-like"/>
</dbReference>